<evidence type="ECO:0000313" key="2">
    <source>
        <dbReference type="Proteomes" id="UP000356253"/>
    </source>
</evidence>
<dbReference type="EMBL" id="CABVMM010000013">
    <property type="protein sequence ID" value="VVV01935.1"/>
    <property type="molecule type" value="Genomic_DNA"/>
</dbReference>
<proteinExistence type="predicted"/>
<comment type="caution">
    <text evidence="1">The sequence shown here is derived from an EMBL/GenBank/DDBJ whole genome shotgun (WGS) entry which is preliminary data.</text>
</comment>
<protein>
    <submittedName>
        <fullName evidence="1">Uncharacterized protein</fullName>
    </submittedName>
</protein>
<reference evidence="1" key="1">
    <citation type="submission" date="2019-09" db="EMBL/GenBank/DDBJ databases">
        <authorList>
            <person name="Rodrigo-Torres L."/>
            <person name="Arahal R. D."/>
            <person name="Lucena T."/>
        </authorList>
    </citation>
    <scope>NUCLEOTIDE SEQUENCE</scope>
    <source>
        <strain evidence="1">ISS653</strain>
    </source>
</reference>
<evidence type="ECO:0000313" key="1">
    <source>
        <dbReference type="EMBL" id="VVV01935.1"/>
    </source>
</evidence>
<sequence>MNIKQEALKFLLTIIIILIGGYFLHQFLLTTYFPKDLTSILKFSYKFNGGITILFTLTIILLSKKFKDQLGFLFMAGSFLKISLFLIWSKLQNQALDKSYLLTFFIPYAICLIVEIYFVSRILNRINYKKDK</sequence>
<keyword evidence="2" id="KW-1185">Reference proteome</keyword>
<gene>
    <name evidence="1" type="ORF">FVB9532_03230</name>
</gene>
<name>A0AC61YCE4_9FLAO</name>
<organism evidence="1 2">
    <name type="scientific">Mesonia oceanica</name>
    <dbReference type="NCBI Taxonomy" id="2687242"/>
    <lineage>
        <taxon>Bacteria</taxon>
        <taxon>Pseudomonadati</taxon>
        <taxon>Bacteroidota</taxon>
        <taxon>Flavobacteriia</taxon>
        <taxon>Flavobacteriales</taxon>
        <taxon>Flavobacteriaceae</taxon>
        <taxon>Mesonia</taxon>
    </lineage>
</organism>
<accession>A0AC61YCE4</accession>
<dbReference type="Proteomes" id="UP000356253">
    <property type="component" value="Unassembled WGS sequence"/>
</dbReference>